<dbReference type="Pfam" id="PF03641">
    <property type="entry name" value="Lysine_decarbox"/>
    <property type="match status" value="1"/>
</dbReference>
<dbReference type="PANTHER" id="PTHR43393">
    <property type="entry name" value="CYTOKININ RIBOSIDE 5'-MONOPHOSPHATE PHOSPHORIBOHYDROLASE"/>
    <property type="match status" value="1"/>
</dbReference>
<dbReference type="GO" id="GO:0005829">
    <property type="term" value="C:cytosol"/>
    <property type="evidence" value="ECO:0007669"/>
    <property type="project" value="TreeGrafter"/>
</dbReference>
<evidence type="ECO:0000313" key="2">
    <source>
        <dbReference type="EMBL" id="PJE76217.1"/>
    </source>
</evidence>
<comment type="caution">
    <text evidence="2">The sequence shown here is derived from an EMBL/GenBank/DDBJ whole genome shotgun (WGS) entry which is preliminary data.</text>
</comment>
<organism evidence="2 3">
    <name type="scientific">Candidatus Uhrbacteria bacterium CG10_big_fil_rev_8_21_14_0_10_48_11</name>
    <dbReference type="NCBI Taxonomy" id="1975037"/>
    <lineage>
        <taxon>Bacteria</taxon>
        <taxon>Candidatus Uhriibacteriota</taxon>
    </lineage>
</organism>
<protein>
    <recommendedName>
        <fullName evidence="1">Cytokinin riboside 5'-monophosphate phosphoribohydrolase</fullName>
        <ecNumber evidence="1">3.2.2.n1</ecNumber>
    </recommendedName>
</protein>
<dbReference type="PANTHER" id="PTHR43393:SF3">
    <property type="entry name" value="LYSINE DECARBOXYLASE-LIKE PROTEIN"/>
    <property type="match status" value="1"/>
</dbReference>
<keyword evidence="1" id="KW-0378">Hydrolase</keyword>
<accession>A0A2M8LFJ7</accession>
<dbReference type="GO" id="GO:0016787">
    <property type="term" value="F:hydrolase activity"/>
    <property type="evidence" value="ECO:0007669"/>
    <property type="project" value="UniProtKB-KW"/>
</dbReference>
<dbReference type="AlphaFoldDB" id="A0A2M8LFJ7"/>
<reference evidence="2 3" key="1">
    <citation type="submission" date="2017-09" db="EMBL/GenBank/DDBJ databases">
        <title>Depth-based differentiation of microbial function through sediment-hosted aquifers and enrichment of novel symbionts in the deep terrestrial subsurface.</title>
        <authorList>
            <person name="Probst A.J."/>
            <person name="Ladd B."/>
            <person name="Jarett J.K."/>
            <person name="Geller-Mcgrath D.E."/>
            <person name="Sieber C.M."/>
            <person name="Emerson J.B."/>
            <person name="Anantharaman K."/>
            <person name="Thomas B.C."/>
            <person name="Malmstrom R."/>
            <person name="Stieglmeier M."/>
            <person name="Klingl A."/>
            <person name="Woyke T."/>
            <person name="Ryan C.M."/>
            <person name="Banfield J.F."/>
        </authorList>
    </citation>
    <scope>NUCLEOTIDE SEQUENCE [LARGE SCALE GENOMIC DNA]</scope>
    <source>
        <strain evidence="2">CG10_big_fil_rev_8_21_14_0_10_48_11</strain>
    </source>
</reference>
<dbReference type="EMBL" id="PFET01000002">
    <property type="protein sequence ID" value="PJE76217.1"/>
    <property type="molecule type" value="Genomic_DNA"/>
</dbReference>
<dbReference type="Gene3D" id="3.40.50.450">
    <property type="match status" value="1"/>
</dbReference>
<evidence type="ECO:0000256" key="1">
    <source>
        <dbReference type="RuleBase" id="RU363015"/>
    </source>
</evidence>
<sequence>MSPNHTFASPAQHSLNNADRLKRINEEFKAGYALVETITNGVTFFGSSRMKDGEDHYNNARQLANELAKRGSTIITGGGPGIMEAANCGAREAGGRSVAFNIELKKEQGNQYITDAVSFYYFFIRKVMLASSAKAYVFYPGGFGTLDEFFEISTLIETNKLHEDVPVVLMGTDYWEPLMRWLRHTVVEKHHAFEPEDFSMWKITDSVEEALDVIERCNGRMGVCKY</sequence>
<keyword evidence="1" id="KW-0203">Cytokinin biosynthesis</keyword>
<proteinExistence type="inferred from homology"/>
<dbReference type="InterPro" id="IPR031100">
    <property type="entry name" value="LOG_fam"/>
</dbReference>
<name>A0A2M8LFJ7_9BACT</name>
<comment type="similarity">
    <text evidence="1">Belongs to the LOG family.</text>
</comment>
<gene>
    <name evidence="2" type="ORF">COV04_00485</name>
</gene>
<dbReference type="SUPFAM" id="SSF102405">
    <property type="entry name" value="MCP/YpsA-like"/>
    <property type="match status" value="1"/>
</dbReference>
<dbReference type="Proteomes" id="UP000231152">
    <property type="component" value="Unassembled WGS sequence"/>
</dbReference>
<dbReference type="InterPro" id="IPR052341">
    <property type="entry name" value="LOG_family_nucleotidases"/>
</dbReference>
<dbReference type="EC" id="3.2.2.n1" evidence="1"/>
<dbReference type="InterPro" id="IPR005269">
    <property type="entry name" value="LOG"/>
</dbReference>
<dbReference type="GO" id="GO:0009691">
    <property type="term" value="P:cytokinin biosynthetic process"/>
    <property type="evidence" value="ECO:0007669"/>
    <property type="project" value="UniProtKB-UniRule"/>
</dbReference>
<evidence type="ECO:0000313" key="3">
    <source>
        <dbReference type="Proteomes" id="UP000231152"/>
    </source>
</evidence>
<dbReference type="NCBIfam" id="TIGR00730">
    <property type="entry name" value="Rossman fold protein, TIGR00730 family"/>
    <property type="match status" value="1"/>
</dbReference>